<dbReference type="EMBL" id="JBHSYM010000049">
    <property type="protein sequence ID" value="MFC7014610.1"/>
    <property type="molecule type" value="Genomic_DNA"/>
</dbReference>
<dbReference type="PROSITE" id="PS51186">
    <property type="entry name" value="GNAT"/>
    <property type="match status" value="1"/>
</dbReference>
<evidence type="ECO:0000313" key="2">
    <source>
        <dbReference type="EMBL" id="MFC7014610.1"/>
    </source>
</evidence>
<comment type="caution">
    <text evidence="2">The sequence shown here is derived from an EMBL/GenBank/DDBJ whole genome shotgun (WGS) entry which is preliminary data.</text>
</comment>
<protein>
    <submittedName>
        <fullName evidence="2">GNAT family N-acetyltransferase</fullName>
        <ecNumber evidence="2">2.3.-.-</ecNumber>
    </submittedName>
</protein>
<organism evidence="2 3">
    <name type="scientific">Streptomyces viridiviolaceus</name>
    <dbReference type="NCBI Taxonomy" id="68282"/>
    <lineage>
        <taxon>Bacteria</taxon>
        <taxon>Bacillati</taxon>
        <taxon>Actinomycetota</taxon>
        <taxon>Actinomycetes</taxon>
        <taxon>Kitasatosporales</taxon>
        <taxon>Streptomycetaceae</taxon>
        <taxon>Streptomyces</taxon>
    </lineage>
</organism>
<dbReference type="Gene3D" id="3.40.630.30">
    <property type="match status" value="1"/>
</dbReference>
<dbReference type="EC" id="2.3.-.-" evidence="2"/>
<dbReference type="InterPro" id="IPR000182">
    <property type="entry name" value="GNAT_dom"/>
</dbReference>
<keyword evidence="2" id="KW-0012">Acyltransferase</keyword>
<keyword evidence="2" id="KW-0808">Transferase</keyword>
<feature type="domain" description="N-acetyltransferase" evidence="1">
    <location>
        <begin position="24"/>
        <end position="179"/>
    </location>
</feature>
<dbReference type="Proteomes" id="UP001596409">
    <property type="component" value="Unassembled WGS sequence"/>
</dbReference>
<gene>
    <name evidence="2" type="ORF">ACFQMH_23440</name>
</gene>
<dbReference type="SUPFAM" id="SSF55729">
    <property type="entry name" value="Acyl-CoA N-acyltransferases (Nat)"/>
    <property type="match status" value="1"/>
</dbReference>
<accession>A0ABW2E8T1</accession>
<dbReference type="InterPro" id="IPR051908">
    <property type="entry name" value="Ribosomal_N-acetyltransferase"/>
</dbReference>
<evidence type="ECO:0000313" key="3">
    <source>
        <dbReference type="Proteomes" id="UP001596409"/>
    </source>
</evidence>
<dbReference type="PANTHER" id="PTHR43441:SF6">
    <property type="entry name" value="N-ACETYLTRANSFERASE DOMAIN-CONTAINING PROTEIN"/>
    <property type="match status" value="1"/>
</dbReference>
<dbReference type="PANTHER" id="PTHR43441">
    <property type="entry name" value="RIBOSOMAL-PROTEIN-SERINE ACETYLTRANSFERASE"/>
    <property type="match status" value="1"/>
</dbReference>
<sequence length="185" mass="19615">MHDQETSVHSATSKDLGELGTERLVLRSWTTAEAGAVRAEGVPRPAGWAEDFPADGDRVIASLFDDNPAWLGAYGHRLIVERDSGLVVGSTGLFWPPSEGTVELGYGVVASRRGRGYATEATRALAAFALTAPGVHTVAAGVELSNPASVRVLEKAGFERYDAACEADEGVVHFRLTASPDHAER</sequence>
<dbReference type="GO" id="GO:0016746">
    <property type="term" value="F:acyltransferase activity"/>
    <property type="evidence" value="ECO:0007669"/>
    <property type="project" value="UniProtKB-KW"/>
</dbReference>
<evidence type="ECO:0000259" key="1">
    <source>
        <dbReference type="PROSITE" id="PS51186"/>
    </source>
</evidence>
<dbReference type="Pfam" id="PF13302">
    <property type="entry name" value="Acetyltransf_3"/>
    <property type="match status" value="1"/>
</dbReference>
<dbReference type="RefSeq" id="WP_189875792.1">
    <property type="nucleotide sequence ID" value="NZ_BMWA01000018.1"/>
</dbReference>
<proteinExistence type="predicted"/>
<name>A0ABW2E8T1_9ACTN</name>
<dbReference type="InterPro" id="IPR016181">
    <property type="entry name" value="Acyl_CoA_acyltransferase"/>
</dbReference>
<reference evidence="3" key="1">
    <citation type="journal article" date="2019" name="Int. J. Syst. Evol. Microbiol.">
        <title>The Global Catalogue of Microorganisms (GCM) 10K type strain sequencing project: providing services to taxonomists for standard genome sequencing and annotation.</title>
        <authorList>
            <consortium name="The Broad Institute Genomics Platform"/>
            <consortium name="The Broad Institute Genome Sequencing Center for Infectious Disease"/>
            <person name="Wu L."/>
            <person name="Ma J."/>
        </authorList>
    </citation>
    <scope>NUCLEOTIDE SEQUENCE [LARGE SCALE GENOMIC DNA]</scope>
    <source>
        <strain evidence="3">JCM 4855</strain>
    </source>
</reference>
<keyword evidence="3" id="KW-1185">Reference proteome</keyword>